<dbReference type="FunFam" id="3.30.1610.10:FF:000001">
    <property type="entry name" value="Nuclear pore complex protein Nup98-Nup96"/>
    <property type="match status" value="1"/>
</dbReference>
<protein>
    <recommendedName>
        <fullName evidence="5">Nuclear pore complex protein Nup98-Nup96</fullName>
    </recommendedName>
</protein>
<evidence type="ECO:0000256" key="1">
    <source>
        <dbReference type="ARBA" id="ARBA00004567"/>
    </source>
</evidence>
<keyword evidence="16" id="KW-0653">Protein transport</keyword>
<evidence type="ECO:0000256" key="15">
    <source>
        <dbReference type="ARBA" id="ARBA00022843"/>
    </source>
</evidence>
<evidence type="ECO:0000256" key="20">
    <source>
        <dbReference type="ARBA" id="ARBA00023136"/>
    </source>
</evidence>
<dbReference type="GeneTree" id="ENSGT00550000074799"/>
<evidence type="ECO:0000256" key="4">
    <source>
        <dbReference type="ARBA" id="ARBA00008926"/>
    </source>
</evidence>
<evidence type="ECO:0000256" key="19">
    <source>
        <dbReference type="ARBA" id="ARBA00023132"/>
    </source>
</evidence>
<dbReference type="GO" id="GO:0006508">
    <property type="term" value="P:proteolysis"/>
    <property type="evidence" value="ECO:0007669"/>
    <property type="project" value="UniProtKB-KW"/>
</dbReference>
<evidence type="ECO:0000256" key="23">
    <source>
        <dbReference type="SAM" id="MobiDB-lite"/>
    </source>
</evidence>
<feature type="compositionally biased region" description="Low complexity" evidence="23">
    <location>
        <begin position="155"/>
        <end position="169"/>
    </location>
</feature>
<dbReference type="Pfam" id="PF04096">
    <property type="entry name" value="Nucleoporin2"/>
    <property type="match status" value="1"/>
</dbReference>
<evidence type="ECO:0000256" key="14">
    <source>
        <dbReference type="ARBA" id="ARBA00022825"/>
    </source>
</evidence>
<feature type="region of interest" description="Disordered" evidence="23">
    <location>
        <begin position="931"/>
        <end position="956"/>
    </location>
</feature>
<keyword evidence="10" id="KW-0677">Repeat</keyword>
<evidence type="ECO:0000256" key="16">
    <source>
        <dbReference type="ARBA" id="ARBA00022927"/>
    </source>
</evidence>
<dbReference type="Proteomes" id="UP000694558">
    <property type="component" value="Chromosome 4"/>
</dbReference>
<reference evidence="25" key="1">
    <citation type="submission" date="2023-05" db="EMBL/GenBank/DDBJ databases">
        <title>High-quality long-read genome of Scophthalmus maximus.</title>
        <authorList>
            <person name="Lien S."/>
            <person name="Martinez P."/>
        </authorList>
    </citation>
    <scope>NUCLEOTIDE SEQUENCE [LARGE SCALE GENOMIC DNA]</scope>
</reference>
<feature type="compositionally biased region" description="Polar residues" evidence="23">
    <location>
        <begin position="536"/>
        <end position="545"/>
    </location>
</feature>
<reference evidence="25" key="2">
    <citation type="submission" date="2025-08" db="UniProtKB">
        <authorList>
            <consortium name="Ensembl"/>
        </authorList>
    </citation>
    <scope>IDENTIFICATION</scope>
</reference>
<keyword evidence="18" id="KW-0811">Translocation</keyword>
<evidence type="ECO:0000256" key="2">
    <source>
        <dbReference type="ARBA" id="ARBA00004620"/>
    </source>
</evidence>
<dbReference type="GO" id="GO:0051028">
    <property type="term" value="P:mRNA transport"/>
    <property type="evidence" value="ECO:0007669"/>
    <property type="project" value="UniProtKB-KW"/>
</dbReference>
<dbReference type="Gene3D" id="1.25.40.690">
    <property type="match status" value="1"/>
</dbReference>
<keyword evidence="11" id="KW-0378">Hydrolase</keyword>
<dbReference type="Pfam" id="PF12110">
    <property type="entry name" value="Nup96"/>
    <property type="match status" value="1"/>
</dbReference>
<evidence type="ECO:0000256" key="12">
    <source>
        <dbReference type="ARBA" id="ARBA00022813"/>
    </source>
</evidence>
<feature type="compositionally biased region" description="Basic and acidic residues" evidence="23">
    <location>
        <begin position="496"/>
        <end position="505"/>
    </location>
</feature>
<keyword evidence="6" id="KW-0813">Transport</keyword>
<evidence type="ECO:0000256" key="9">
    <source>
        <dbReference type="ARBA" id="ARBA00022670"/>
    </source>
</evidence>
<evidence type="ECO:0000256" key="8">
    <source>
        <dbReference type="ARBA" id="ARBA00022553"/>
    </source>
</evidence>
<evidence type="ECO:0000256" key="21">
    <source>
        <dbReference type="ARBA" id="ARBA00023242"/>
    </source>
</evidence>
<comment type="similarity">
    <text evidence="4">Belongs to the nucleoporin GLFG family.</text>
</comment>
<dbReference type="GO" id="GO:0006405">
    <property type="term" value="P:RNA export from nucleus"/>
    <property type="evidence" value="ECO:0007669"/>
    <property type="project" value="TreeGrafter"/>
</dbReference>
<dbReference type="FunFam" id="1.10.10.2360:FF:000001">
    <property type="entry name" value="Nuclear pore complex protein Nup98-Nup96"/>
    <property type="match status" value="1"/>
</dbReference>
<dbReference type="Gene3D" id="3.30.1610.10">
    <property type="entry name" value="Peptidase S59, nucleoporin"/>
    <property type="match status" value="1"/>
</dbReference>
<feature type="region of interest" description="Disordered" evidence="23">
    <location>
        <begin position="155"/>
        <end position="180"/>
    </location>
</feature>
<dbReference type="GO" id="GO:0005654">
    <property type="term" value="C:nucleoplasm"/>
    <property type="evidence" value="ECO:0007669"/>
    <property type="project" value="UniProtKB-SubCell"/>
</dbReference>
<evidence type="ECO:0000256" key="3">
    <source>
        <dbReference type="ARBA" id="ARBA00004642"/>
    </source>
</evidence>
<dbReference type="GO" id="GO:0044614">
    <property type="term" value="C:nuclear pore cytoplasmic filaments"/>
    <property type="evidence" value="ECO:0007669"/>
    <property type="project" value="TreeGrafter"/>
</dbReference>
<dbReference type="InterPro" id="IPR007230">
    <property type="entry name" value="Nup98_auto-Pept-S59_dom"/>
</dbReference>
<proteinExistence type="inferred from homology"/>
<evidence type="ECO:0000256" key="18">
    <source>
        <dbReference type="ARBA" id="ARBA00023010"/>
    </source>
</evidence>
<organism evidence="25 26">
    <name type="scientific">Scophthalmus maximus</name>
    <name type="common">Turbot</name>
    <name type="synonym">Psetta maxima</name>
    <dbReference type="NCBI Taxonomy" id="52904"/>
    <lineage>
        <taxon>Eukaryota</taxon>
        <taxon>Metazoa</taxon>
        <taxon>Chordata</taxon>
        <taxon>Craniata</taxon>
        <taxon>Vertebrata</taxon>
        <taxon>Euteleostomi</taxon>
        <taxon>Actinopterygii</taxon>
        <taxon>Neopterygii</taxon>
        <taxon>Teleostei</taxon>
        <taxon>Neoteleostei</taxon>
        <taxon>Acanthomorphata</taxon>
        <taxon>Carangaria</taxon>
        <taxon>Pleuronectiformes</taxon>
        <taxon>Pleuronectoidei</taxon>
        <taxon>Scophthalmidae</taxon>
        <taxon>Scophthalmus</taxon>
    </lineage>
</organism>
<dbReference type="GO" id="GO:0031965">
    <property type="term" value="C:nuclear membrane"/>
    <property type="evidence" value="ECO:0007669"/>
    <property type="project" value="UniProtKB-SubCell"/>
</dbReference>
<evidence type="ECO:0000256" key="10">
    <source>
        <dbReference type="ARBA" id="ARBA00022737"/>
    </source>
</evidence>
<dbReference type="InterPro" id="IPR036903">
    <property type="entry name" value="Nup98_auto-Pept-S59_dom_sf"/>
</dbReference>
<evidence type="ECO:0000256" key="17">
    <source>
        <dbReference type="ARBA" id="ARBA00022990"/>
    </source>
</evidence>
<dbReference type="FunFam" id="1.25.40.690:FF:000001">
    <property type="entry name" value="Nuclear pore complex protein Nup98-Nup96"/>
    <property type="match status" value="1"/>
</dbReference>
<keyword evidence="7" id="KW-1017">Isopeptide bond</keyword>
<dbReference type="InterPro" id="IPR037665">
    <property type="entry name" value="Nucleoporin_S59-like"/>
</dbReference>
<feature type="compositionally biased region" description="Polar residues" evidence="23">
    <location>
        <begin position="507"/>
        <end position="519"/>
    </location>
</feature>
<evidence type="ECO:0000313" key="26">
    <source>
        <dbReference type="Proteomes" id="UP000694558"/>
    </source>
</evidence>
<keyword evidence="19" id="KW-0906">Nuclear pore complex</keyword>
<dbReference type="GO" id="GO:0034398">
    <property type="term" value="P:telomere tethering at nuclear periphery"/>
    <property type="evidence" value="ECO:0007669"/>
    <property type="project" value="TreeGrafter"/>
</dbReference>
<evidence type="ECO:0000256" key="22">
    <source>
        <dbReference type="ARBA" id="ARBA00059309"/>
    </source>
</evidence>
<dbReference type="GO" id="GO:0008139">
    <property type="term" value="F:nuclear localization sequence binding"/>
    <property type="evidence" value="ECO:0007669"/>
    <property type="project" value="TreeGrafter"/>
</dbReference>
<comment type="subcellular location">
    <subcellularLocation>
        <location evidence="2">Nucleus membrane</location>
        <topology evidence="2">Peripheral membrane protein</topology>
        <orientation evidence="2">Nucleoplasmic side</orientation>
    </subcellularLocation>
    <subcellularLocation>
        <location evidence="1">Nucleus</location>
        <location evidence="1">Nuclear pore complex</location>
    </subcellularLocation>
    <subcellularLocation>
        <location evidence="3">Nucleus</location>
        <location evidence="3">Nucleoplasm</location>
    </subcellularLocation>
</comment>
<keyword evidence="14" id="KW-0720">Serine protease</keyword>
<dbReference type="PANTHER" id="PTHR23198">
    <property type="entry name" value="NUCLEOPORIN"/>
    <property type="match status" value="1"/>
</dbReference>
<keyword evidence="8" id="KW-0597">Phosphoprotein</keyword>
<evidence type="ECO:0000256" key="7">
    <source>
        <dbReference type="ARBA" id="ARBA00022499"/>
    </source>
</evidence>
<sequence>MFNKSFGTPFGGGTGGFGNASTFGQQNAGFGATGGFGTSAFGTTTNTGGLFGTTQNKPGGLFGSSTFSQPPAASSASTGFGFGATSATSTSLFGSTATGASGGLFSQPNNAFGATKPTSFGSFGTSTNSSGGLFGATNTASNPFGAASSLFGGAGGFSATQQQQQQQQQPGTTVKFNPPTGSDTMVKAGVTTSINTKHQCITAMKEYENKSLEELRLEDYQAGRKGPTTQMAAATASLFSSATPTSSAATGLFGAAAPNASFSFGPNKGTFGAAAAPGGFGAATGSLFTQPTQQPASSLFKPFGQTTTAPNTGFSFGNTNTIGQANTSTMGLFGQTAPAQAGGLFGAAQTSTAPGFGTATGLFGQTNAGFGNVGTSVQSFGTNPAAGSLFGNKPATGGLGTGLGTSFGAAVGAGQTSLFGNNQNKLGTTLGTMGTFGATGFNSGSSALGFGAPQQPVALTDPSGAAAQQAMLQQQLSVLAYSPYGDSPLFRNPLSDPKKKEERLKPTNPTAQKALTTPTHYKLTPRPATRVRPKALTSSGSSKSQLFDGLDDDEPSLTNGAFVPRYALSLVRPGSRVDDDPEVTHFYVNPIAKPIPQGRVHASLQDTISDLNMHKPARNGLEVSPQETSRHESITFSVFSGIVLNRVGYYTIPSMKDLAEMVDDHGDCSVDNFTVGRKGYGSIFFPGEVNVTGLNLDEIVHFRRKEVIVYPDDKNKPPEGEGLNRRAEVTLDGVWPNDKTSCAQIRSPERLTDMNYEGRLEKASRKQGARFLEYRSETGSWVFEVAHFSKYGLQDSDEDDDVPLKTDPKKLKTMMSLPPSQQQVAPQAQVDGGVAELDSDMADITQSLTLAEHDGISASSHIASSLGINPHTLQIMKASLFAEDEEESDMFVDRGVMKVDVSSPRLVLTGAQSRTSVGGLLQARFTSGLLSQLSDSSPHPPRPLSRASPSLGDAPRSLHWAGPSPSFLLPPRTPEPSVRTVGVRRLGGPVALKESVTVGKGSFLMDTGLFVGRSFRVGWGPGWTLAHCGERLSSPTSKHQEQTGKTDFSFLPKPARSKPLVESPYKVVLEQLVGLEPRATCEEEGEGSQAVLQRPLEICLQHSTISATDASACPLVRPQLGVAALHEYAKWITELNDAQAILGHWAEVWTLCAALWGRLGPADQEPDDDAPSDYEQQLERRRTFSAWLSHGATCRVEEEVAQVERGRHTDAIFSYLTGNRISEACRLAQKEGDHRLSLLLSQAVGSQYGRDLLALQLADWNRMQTDCYLPEERLRIFTLLAGKPVWQSSDSVVNVCSQLDWKRCVAVHLWFMLPPTASVADALAKYEAAFQGSCEGGKYACAPLPPYLEAEKLDMMMDEEEEEEESKRPLYDLCFHLLKLYSDRHYSLQQLLEPLTITWQRLDYRLSWHLWGVLQALHYSHLSASRQGLLHASYAAQLESAGLWHMAIFILLHIPEHTYRERAVREMLTLHCPLLETDESLRRERFLTERLLIPGQWIHEAKATRARRDADRHQEALQLYRAGYWSQCHRLLIQHLASDCIINDNHDYLLEFLEGLAVPEHSTSIQDWDTAGRVYLDYIRVIKTLQDIQQMENSGYELERLYTDVTSLCGRIELLPCSTARDRLAQSEMAKRVSNILRVVLSLQQGDAASDSLGVPLAQLAPHVTRLPMPEDYTLEELRGLTQSYLRQLIVGQ</sequence>
<feature type="region of interest" description="Disordered" evidence="23">
    <location>
        <begin position="489"/>
        <end position="552"/>
    </location>
</feature>
<dbReference type="Ensembl" id="ENSSMAT00000067712.1">
    <property type="protein sequence ID" value="ENSSMAP00000045409.1"/>
    <property type="gene ID" value="ENSSMAG00000012398.2"/>
</dbReference>
<dbReference type="PROSITE" id="PS51434">
    <property type="entry name" value="NUP_C"/>
    <property type="match status" value="1"/>
</dbReference>
<dbReference type="GO" id="GO:0008236">
    <property type="term" value="F:serine-type peptidase activity"/>
    <property type="evidence" value="ECO:0007669"/>
    <property type="project" value="UniProtKB-KW"/>
</dbReference>
<keyword evidence="13" id="KW-0509">mRNA transport</keyword>
<dbReference type="GO" id="GO:0006606">
    <property type="term" value="P:protein import into nucleus"/>
    <property type="evidence" value="ECO:0007669"/>
    <property type="project" value="TreeGrafter"/>
</dbReference>
<dbReference type="Gene3D" id="1.10.10.2360">
    <property type="match status" value="1"/>
</dbReference>
<dbReference type="GO" id="GO:0003723">
    <property type="term" value="F:RNA binding"/>
    <property type="evidence" value="ECO:0007669"/>
    <property type="project" value="TreeGrafter"/>
</dbReference>
<keyword evidence="15" id="KW-0832">Ubl conjugation</keyword>
<accession>A0A8D3CDQ1</accession>
<gene>
    <name evidence="25" type="primary">nup98</name>
</gene>
<dbReference type="GO" id="GO:0017056">
    <property type="term" value="F:structural constituent of nuclear pore"/>
    <property type="evidence" value="ECO:0007669"/>
    <property type="project" value="InterPro"/>
</dbReference>
<feature type="compositionally biased region" description="Polar residues" evidence="23">
    <location>
        <begin position="170"/>
        <end position="180"/>
    </location>
</feature>
<keyword evidence="21" id="KW-0539">Nucleus</keyword>
<evidence type="ECO:0000256" key="11">
    <source>
        <dbReference type="ARBA" id="ARBA00022801"/>
    </source>
</evidence>
<keyword evidence="9" id="KW-0645">Protease</keyword>
<name>A0A8D3CDQ1_SCOMX</name>
<evidence type="ECO:0000256" key="6">
    <source>
        <dbReference type="ARBA" id="ARBA00022448"/>
    </source>
</evidence>
<evidence type="ECO:0000256" key="13">
    <source>
        <dbReference type="ARBA" id="ARBA00022816"/>
    </source>
</evidence>
<keyword evidence="12" id="KW-0068">Autocatalytic cleavage</keyword>
<dbReference type="InterPro" id="IPR021967">
    <property type="entry name" value="Nup98_C"/>
</dbReference>
<evidence type="ECO:0000313" key="25">
    <source>
        <dbReference type="Ensembl" id="ENSSMAP00000045409.1"/>
    </source>
</evidence>
<keyword evidence="17" id="KW-0007">Acetylation</keyword>
<dbReference type="PANTHER" id="PTHR23198:SF6">
    <property type="entry name" value="NUCLEAR PORE COMPLEX PROTEIN NUP98-NUP96"/>
    <property type="match status" value="1"/>
</dbReference>
<dbReference type="Pfam" id="PF21240">
    <property type="entry name" value="Nup98_GLEBS"/>
    <property type="match status" value="1"/>
</dbReference>
<evidence type="ECO:0000256" key="5">
    <source>
        <dbReference type="ARBA" id="ARBA00013472"/>
    </source>
</evidence>
<keyword evidence="20" id="KW-0472">Membrane</keyword>
<comment type="function">
    <text evidence="22">Plays a role in the nuclear pore complex (NPC) assembly and/or maintenance. NUP98 and NUP96 are involved in the bidirectional transport across the NPC. May anchor NUP153 and TPR to the NPC. In cooperation with DHX9, plays a role in transcription and alternative splicing activation of a subset of genes. Involved in the localization of DHX9 in discrete intranuclear foci (GLFG-body).</text>
</comment>
<dbReference type="SUPFAM" id="SSF82215">
    <property type="entry name" value="C-terminal autoproteolytic domain of nucleoporin nup98"/>
    <property type="match status" value="1"/>
</dbReference>
<dbReference type="GO" id="GO:0000973">
    <property type="term" value="P:post-transcriptional tethering of RNA polymerase II gene DNA at nuclear periphery"/>
    <property type="evidence" value="ECO:0007669"/>
    <property type="project" value="TreeGrafter"/>
</dbReference>
<evidence type="ECO:0000259" key="24">
    <source>
        <dbReference type="PROSITE" id="PS51434"/>
    </source>
</evidence>
<feature type="domain" description="Peptidase S59" evidence="24">
    <location>
        <begin position="646"/>
        <end position="788"/>
    </location>
</feature>